<sequence>MDNSKISSIFGELGKDIGNDTTQKLRHIEEQLAKHNQAINRLIRNAESSKNKNPRIAVVNARTSAEAICKAVFMHEFKAKPGKIMLDGYINRLAKQEFLPRNIVAALNTVREHGNLVLHDATYDPDENFLGATLNSLSSIQTWYFDKYPIPKKKPEIVEPKEKNEKPGHPLKWIACIVALLLGLSITYLIYSKKNKPDPSMGEEFHQYWQEQAPQLSRLRDFAALTGGKKLAPDAWRKADAMAYDAENYYKSLTEGQDGRANDFQDALTALKQKTTMAGQLLERAGLIAGGMQLDNPDAELESLQRAFAGLRILLTEKPNHTQGLAMAEHYSEKLKVSNSLGMGFVYLPPGEFLMGSRSEETGRNEDENQVYRQVNGFYLAQHEVTVAQFKSFVEDLQFKKEVYRTDAEKRGKCWARVESENPWGWVDGISWKNVNFFQDGGHPVTCITHNDAIAFCKWLTKKEGRNYRLPLESEWEYACRAGTTSPFSFGDSLSSDMANIYGLKGYPNTNQMISTGRFRKGSTPVGLFAPNAWGLYDMHGNVWEWCQDPYIYDYKVISAETEDNAGIAWESEHVRRGGGWASSPMASRSANRWKLPPDYPRTDSGFRIVLQQE</sequence>
<dbReference type="SUPFAM" id="SSF56436">
    <property type="entry name" value="C-type lectin-like"/>
    <property type="match status" value="1"/>
</dbReference>
<evidence type="ECO:0000259" key="4">
    <source>
        <dbReference type="Pfam" id="PF13643"/>
    </source>
</evidence>
<evidence type="ECO:0000313" key="6">
    <source>
        <dbReference type="Proteomes" id="UP000183994"/>
    </source>
</evidence>
<dbReference type="InterPro" id="IPR042095">
    <property type="entry name" value="SUMF_sf"/>
</dbReference>
<dbReference type="PANTHER" id="PTHR23150">
    <property type="entry name" value="SULFATASE MODIFYING FACTOR 1, 2"/>
    <property type="match status" value="1"/>
</dbReference>
<organism evidence="5 6">
    <name type="scientific">Desulfatibacillum alkenivorans DSM 16219</name>
    <dbReference type="NCBI Taxonomy" id="1121393"/>
    <lineage>
        <taxon>Bacteria</taxon>
        <taxon>Pseudomonadati</taxon>
        <taxon>Thermodesulfobacteriota</taxon>
        <taxon>Desulfobacteria</taxon>
        <taxon>Desulfobacterales</taxon>
        <taxon>Desulfatibacillaceae</taxon>
        <taxon>Desulfatibacillum</taxon>
    </lineage>
</organism>
<proteinExistence type="predicted"/>
<dbReference type="GO" id="GO:0120147">
    <property type="term" value="F:formylglycine-generating oxidase activity"/>
    <property type="evidence" value="ECO:0007669"/>
    <property type="project" value="TreeGrafter"/>
</dbReference>
<feature type="domain" description="DUF4145" evidence="4">
    <location>
        <begin position="46"/>
        <end position="123"/>
    </location>
</feature>
<dbReference type="InterPro" id="IPR016187">
    <property type="entry name" value="CTDL_fold"/>
</dbReference>
<accession>A0A1M6MH55</accession>
<feature type="domain" description="Sulfatase-modifying factor enzyme-like" evidence="3">
    <location>
        <begin position="345"/>
        <end position="610"/>
    </location>
</feature>
<dbReference type="Gene3D" id="3.90.1580.10">
    <property type="entry name" value="paralog of FGE (formylglycine-generating enzyme)"/>
    <property type="match status" value="1"/>
</dbReference>
<dbReference type="InterPro" id="IPR051043">
    <property type="entry name" value="Sulfatase_Mod_Factor_Kinase"/>
</dbReference>
<feature type="coiled-coil region" evidence="1">
    <location>
        <begin position="25"/>
        <end position="52"/>
    </location>
</feature>
<dbReference type="Proteomes" id="UP000183994">
    <property type="component" value="Unassembled WGS sequence"/>
</dbReference>
<keyword evidence="2" id="KW-0472">Membrane</keyword>
<dbReference type="AlphaFoldDB" id="A0A1M6MH55"/>
<keyword evidence="6" id="KW-1185">Reference proteome</keyword>
<dbReference type="PANTHER" id="PTHR23150:SF19">
    <property type="entry name" value="FORMYLGLYCINE-GENERATING ENZYME"/>
    <property type="match status" value="1"/>
</dbReference>
<dbReference type="Pfam" id="PF03781">
    <property type="entry name" value="FGE-sulfatase"/>
    <property type="match status" value="1"/>
</dbReference>
<name>A0A1M6MH55_9BACT</name>
<dbReference type="InterPro" id="IPR005532">
    <property type="entry name" value="SUMF_dom"/>
</dbReference>
<keyword evidence="2" id="KW-0812">Transmembrane</keyword>
<reference evidence="6" key="1">
    <citation type="submission" date="2016-11" db="EMBL/GenBank/DDBJ databases">
        <authorList>
            <person name="Varghese N."/>
            <person name="Submissions S."/>
        </authorList>
    </citation>
    <scope>NUCLEOTIDE SEQUENCE [LARGE SCALE GENOMIC DNA]</scope>
    <source>
        <strain evidence="6">DSM 16219</strain>
    </source>
</reference>
<dbReference type="OrthoDB" id="9768004at2"/>
<evidence type="ECO:0000313" key="5">
    <source>
        <dbReference type="EMBL" id="SHJ82829.1"/>
    </source>
</evidence>
<dbReference type="RefSeq" id="WP_073475986.1">
    <property type="nucleotide sequence ID" value="NZ_FQZU01000012.1"/>
</dbReference>
<keyword evidence="1" id="KW-0175">Coiled coil</keyword>
<evidence type="ECO:0000256" key="2">
    <source>
        <dbReference type="SAM" id="Phobius"/>
    </source>
</evidence>
<feature type="transmembrane region" description="Helical" evidence="2">
    <location>
        <begin position="171"/>
        <end position="191"/>
    </location>
</feature>
<dbReference type="InterPro" id="IPR025285">
    <property type="entry name" value="DUF4145"/>
</dbReference>
<gene>
    <name evidence="5" type="ORF">SAMN02745216_02362</name>
</gene>
<dbReference type="STRING" id="1121393.SAMN02745216_02362"/>
<evidence type="ECO:0000256" key="1">
    <source>
        <dbReference type="SAM" id="Coils"/>
    </source>
</evidence>
<dbReference type="EMBL" id="FQZU01000012">
    <property type="protein sequence ID" value="SHJ82829.1"/>
    <property type="molecule type" value="Genomic_DNA"/>
</dbReference>
<evidence type="ECO:0000259" key="3">
    <source>
        <dbReference type="Pfam" id="PF03781"/>
    </source>
</evidence>
<keyword evidence="2" id="KW-1133">Transmembrane helix</keyword>
<protein>
    <submittedName>
        <fullName evidence="5">Formylglycine-generating enzyme, required for sulfatase activity, contains SUMF1/FGE domain</fullName>
    </submittedName>
</protein>
<dbReference type="Pfam" id="PF13643">
    <property type="entry name" value="DUF4145"/>
    <property type="match status" value="1"/>
</dbReference>